<evidence type="ECO:0000313" key="1">
    <source>
        <dbReference type="EMBL" id="GEP43091.1"/>
    </source>
</evidence>
<dbReference type="InterPro" id="IPR058240">
    <property type="entry name" value="rSAM_sf"/>
</dbReference>
<dbReference type="EMBL" id="BKAG01000014">
    <property type="protein sequence ID" value="GEP43091.1"/>
    <property type="molecule type" value="Genomic_DNA"/>
</dbReference>
<dbReference type="InterPro" id="IPR013785">
    <property type="entry name" value="Aldolase_TIM"/>
</dbReference>
<reference evidence="1 2" key="1">
    <citation type="submission" date="2019-07" db="EMBL/GenBank/DDBJ databases">
        <title>Whole genome shotgun sequence of Brevifollis gellanilyticus NBRC 108608.</title>
        <authorList>
            <person name="Hosoyama A."/>
            <person name="Uohara A."/>
            <person name="Ohji S."/>
            <person name="Ichikawa N."/>
        </authorList>
    </citation>
    <scope>NUCLEOTIDE SEQUENCE [LARGE SCALE GENOMIC DNA]</scope>
    <source>
        <strain evidence="1 2">NBRC 108608</strain>
    </source>
</reference>
<gene>
    <name evidence="1" type="ORF">BGE01nite_23820</name>
</gene>
<sequence>MSEDRESFDMTPAIADRAIGLMFQSPSACLKVEFQGGESLLNFDLVRYIVSEAKRRNDGRQLEFVITTNLANLTEEILSFSEEHGISFSTSLDGPAALHNANRPRPGRDSHAKTEEGIERLRQRLGKDAVSALMTTTAASLDQPERIIDEYVRMGFDSIFLRYISPYGFAVKSSARIGYETKKFVDFFKRGLAYIVDLNRRGIFVRETYTQIVLQKILMPGASGYIDLQSPAGMGISGIVYNYNGEVYSSDEGRMLAEMGDRTFRLGTVHDTYEKLFLDSPLLPMIHESMLEGVPGCTDCALQPYCGSDPVFHHRTQGDFIGHRPTSSFCERNMAIIKHILTLLEDDKETASILKSWL</sequence>
<comment type="caution">
    <text evidence="1">The sequence shown here is derived from an EMBL/GenBank/DDBJ whole genome shotgun (WGS) entry which is preliminary data.</text>
</comment>
<accession>A0A512M9U2</accession>
<dbReference type="SUPFAM" id="SSF102114">
    <property type="entry name" value="Radical SAM enzymes"/>
    <property type="match status" value="1"/>
</dbReference>
<proteinExistence type="predicted"/>
<protein>
    <submittedName>
        <fullName evidence="1">His-Xaa-Ser system radical SAM maturase HxsB</fullName>
    </submittedName>
</protein>
<organism evidence="1 2">
    <name type="scientific">Brevifollis gellanilyticus</name>
    <dbReference type="NCBI Taxonomy" id="748831"/>
    <lineage>
        <taxon>Bacteria</taxon>
        <taxon>Pseudomonadati</taxon>
        <taxon>Verrucomicrobiota</taxon>
        <taxon>Verrucomicrobiia</taxon>
        <taxon>Verrucomicrobiales</taxon>
        <taxon>Verrucomicrobiaceae</taxon>
    </lineage>
</organism>
<dbReference type="PANTHER" id="PTHR43273">
    <property type="entry name" value="ANAEROBIC SULFATASE-MATURATING ENZYME HOMOLOG ASLB-RELATED"/>
    <property type="match status" value="1"/>
</dbReference>
<evidence type="ECO:0000313" key="2">
    <source>
        <dbReference type="Proteomes" id="UP000321577"/>
    </source>
</evidence>
<dbReference type="InterPro" id="IPR023867">
    <property type="entry name" value="Sulphatase_maturase_rSAM"/>
</dbReference>
<keyword evidence="2" id="KW-1185">Reference proteome</keyword>
<dbReference type="PANTHER" id="PTHR43273:SF8">
    <property type="entry name" value="RADICAL SAM DOMAIN PROTEIN"/>
    <property type="match status" value="1"/>
</dbReference>
<dbReference type="GO" id="GO:0016491">
    <property type="term" value="F:oxidoreductase activity"/>
    <property type="evidence" value="ECO:0007669"/>
    <property type="project" value="InterPro"/>
</dbReference>
<dbReference type="AlphaFoldDB" id="A0A512M9U2"/>
<name>A0A512M9U2_9BACT</name>
<dbReference type="InterPro" id="IPR024023">
    <property type="entry name" value="rSAM_paired_HxsB"/>
</dbReference>
<dbReference type="Gene3D" id="3.20.20.70">
    <property type="entry name" value="Aldolase class I"/>
    <property type="match status" value="1"/>
</dbReference>
<dbReference type="Proteomes" id="UP000321577">
    <property type="component" value="Unassembled WGS sequence"/>
</dbReference>
<dbReference type="NCBIfam" id="TIGR03978">
    <property type="entry name" value="rSAM_paired_1"/>
    <property type="match status" value="1"/>
</dbReference>